<dbReference type="KEGG" id="vg:30685041"/>
<dbReference type="Proteomes" id="UP000204293">
    <property type="component" value="Segment"/>
</dbReference>
<evidence type="ECO:0000256" key="1">
    <source>
        <dbReference type="SAM" id="Coils"/>
    </source>
</evidence>
<name>A0A1L5JGK5_9BBAC</name>
<accession>A0A1L5JGK5</accession>
<evidence type="ECO:0000313" key="2">
    <source>
        <dbReference type="EMBL" id="APO13921.1"/>
    </source>
</evidence>
<dbReference type="GeneID" id="30685041"/>
<keyword evidence="1" id="KW-0175">Coiled coil</keyword>
<evidence type="ECO:0000313" key="3">
    <source>
        <dbReference type="Proteomes" id="UP000204293"/>
    </source>
</evidence>
<feature type="coiled-coil region" evidence="1">
    <location>
        <begin position="9"/>
        <end position="135"/>
    </location>
</feature>
<reference evidence="2 3" key="1">
    <citation type="submission" date="2016-04" db="EMBL/GenBank/DDBJ databases">
        <title>Sequence analysis of the Plodia interpunctella granulovirus genome: Discovery of an unusual inhibitor-of-apoptosis (IAP) gene.</title>
        <authorList>
            <person name="Harrison R.L."/>
            <person name="Rowley D.L."/>
            <person name="Funk C.J."/>
        </authorList>
    </citation>
    <scope>NUCLEOTIDE SEQUENCE [LARGE SCALE GENOMIC DNA]</scope>
    <source>
        <strain evidence="2">Cambridge</strain>
    </source>
</reference>
<keyword evidence="3" id="KW-1185">Reference proteome</keyword>
<proteinExistence type="predicted"/>
<protein>
    <submittedName>
        <fullName evidence="2">ORF37</fullName>
    </submittedName>
</protein>
<dbReference type="RefSeq" id="YP_009330169.1">
    <property type="nucleotide sequence ID" value="NC_032255.1"/>
</dbReference>
<sequence length="156" mass="18300">MASAENYEVQELYNTIEIHRLALANLKQQIRETQETLAGERANWQLLDKQYKETITTLANQLKNTDNENTEKTKQLQLVTQQQKMGVKIYDQEILKLTQELQCKRREQSQQTADMARLQKTVKMLKKRIKHLNKFIVRCNDTLDDIISEGDNIIGH</sequence>
<organism evidence="2 3">
    <name type="scientific">Plodia interpunctella granulovirus</name>
    <dbReference type="NCBI Taxonomy" id="262175"/>
    <lineage>
        <taxon>Viruses</taxon>
        <taxon>Viruses incertae sedis</taxon>
        <taxon>Naldaviricetes</taxon>
        <taxon>Lefavirales</taxon>
        <taxon>Baculoviridae</taxon>
        <taxon>Betabaculovirus</taxon>
        <taxon>Betabaculovirus plinterpunctellae</taxon>
    </lineage>
</organism>
<dbReference type="OrthoDB" id="24114at10239"/>
<dbReference type="EMBL" id="KX151395">
    <property type="protein sequence ID" value="APO13921.1"/>
    <property type="molecule type" value="Genomic_DNA"/>
</dbReference>